<evidence type="ECO:0000313" key="1">
    <source>
        <dbReference type="EMBL" id="KAK0442399.1"/>
    </source>
</evidence>
<dbReference type="InterPro" id="IPR011009">
    <property type="entry name" value="Kinase-like_dom_sf"/>
</dbReference>
<dbReference type="Gene3D" id="1.10.510.10">
    <property type="entry name" value="Transferase(Phosphotransferase) domain 1"/>
    <property type="match status" value="1"/>
</dbReference>
<dbReference type="Proteomes" id="UP001175226">
    <property type="component" value="Unassembled WGS sequence"/>
</dbReference>
<dbReference type="AlphaFoldDB" id="A0AA39MQK2"/>
<gene>
    <name evidence="1" type="ORF">EV421DRAFT_2035874</name>
</gene>
<accession>A0AA39MQK2</accession>
<name>A0AA39MQK2_9AGAR</name>
<protein>
    <submittedName>
        <fullName evidence="1">Uncharacterized protein</fullName>
    </submittedName>
</protein>
<evidence type="ECO:0000313" key="2">
    <source>
        <dbReference type="Proteomes" id="UP001175226"/>
    </source>
</evidence>
<dbReference type="SUPFAM" id="SSF56112">
    <property type="entry name" value="Protein kinase-like (PK-like)"/>
    <property type="match status" value="1"/>
</dbReference>
<dbReference type="EMBL" id="JAUEPT010000026">
    <property type="protein sequence ID" value="KAK0442399.1"/>
    <property type="molecule type" value="Genomic_DNA"/>
</dbReference>
<comment type="caution">
    <text evidence="1">The sequence shown here is derived from an EMBL/GenBank/DDBJ whole genome shotgun (WGS) entry which is preliminary data.</text>
</comment>
<keyword evidence="2" id="KW-1185">Reference proteome</keyword>
<sequence>MAHFDWPKTLQKWRDRCWKPEGGWPYDLWRREPLQKFFREHGYTLWTNLNLRSGLGDTHLDHVELYPPNDEPRRPDGYTFVSNYESASDISITKPNFCHLNNIHCPARTVHNQDVLIRLVSIDGDVNGDEHYEAIRRLSAGQSPFRGDNYALPLLNELEFNGLRFVVFTMGGYISWFYTGVKFCHDNLIAHLDLDSDNTLFNYLGGRMVPDNTPTVGVTGPFRSHFPIRYYINGFETAVCFDKDSDLASRKITGPPDVRVGRTEGEYARECAPEMLTGEPYCPFKADVWYLGRMLHIHMDTEVKGFVEKYLKVFHEDFSFDDVFSKFFAQDAIQNESIMQVFEEHLGTINEANVVFPGATL</sequence>
<organism evidence="1 2">
    <name type="scientific">Armillaria borealis</name>
    <dbReference type="NCBI Taxonomy" id="47425"/>
    <lineage>
        <taxon>Eukaryota</taxon>
        <taxon>Fungi</taxon>
        <taxon>Dikarya</taxon>
        <taxon>Basidiomycota</taxon>
        <taxon>Agaricomycotina</taxon>
        <taxon>Agaricomycetes</taxon>
        <taxon>Agaricomycetidae</taxon>
        <taxon>Agaricales</taxon>
        <taxon>Marasmiineae</taxon>
        <taxon>Physalacriaceae</taxon>
        <taxon>Armillaria</taxon>
    </lineage>
</organism>
<proteinExistence type="predicted"/>
<reference evidence="1" key="1">
    <citation type="submission" date="2023-06" db="EMBL/GenBank/DDBJ databases">
        <authorList>
            <consortium name="Lawrence Berkeley National Laboratory"/>
            <person name="Ahrendt S."/>
            <person name="Sahu N."/>
            <person name="Indic B."/>
            <person name="Wong-Bajracharya J."/>
            <person name="Merenyi Z."/>
            <person name="Ke H.-M."/>
            <person name="Monk M."/>
            <person name="Kocsube S."/>
            <person name="Drula E."/>
            <person name="Lipzen A."/>
            <person name="Balint B."/>
            <person name="Henrissat B."/>
            <person name="Andreopoulos B."/>
            <person name="Martin F.M."/>
            <person name="Harder C.B."/>
            <person name="Rigling D."/>
            <person name="Ford K.L."/>
            <person name="Foster G.D."/>
            <person name="Pangilinan J."/>
            <person name="Papanicolaou A."/>
            <person name="Barry K."/>
            <person name="LaButti K."/>
            <person name="Viragh M."/>
            <person name="Koriabine M."/>
            <person name="Yan M."/>
            <person name="Riley R."/>
            <person name="Champramary S."/>
            <person name="Plett K.L."/>
            <person name="Tsai I.J."/>
            <person name="Slot J."/>
            <person name="Sipos G."/>
            <person name="Plett J."/>
            <person name="Nagy L.G."/>
            <person name="Grigoriev I.V."/>
        </authorList>
    </citation>
    <scope>NUCLEOTIDE SEQUENCE</scope>
    <source>
        <strain evidence="1">FPL87.14</strain>
    </source>
</reference>